<dbReference type="PANTHER" id="PTHR43798:SF31">
    <property type="entry name" value="AB HYDROLASE SUPERFAMILY PROTEIN YCLE"/>
    <property type="match status" value="1"/>
</dbReference>
<evidence type="ECO:0000313" key="3">
    <source>
        <dbReference type="EMBL" id="ABM95397.1"/>
    </source>
</evidence>
<dbReference type="eggNOG" id="COG2267">
    <property type="taxonomic scope" value="Bacteria"/>
</dbReference>
<dbReference type="RefSeq" id="WP_011830030.1">
    <property type="nucleotide sequence ID" value="NC_008825.1"/>
</dbReference>
<protein>
    <submittedName>
        <fullName evidence="3">Putative hydrolase</fullName>
    </submittedName>
</protein>
<dbReference type="Proteomes" id="UP000000366">
    <property type="component" value="Chromosome"/>
</dbReference>
<dbReference type="InterPro" id="IPR029058">
    <property type="entry name" value="AB_hydrolase_fold"/>
</dbReference>
<dbReference type="SUPFAM" id="SSF53474">
    <property type="entry name" value="alpha/beta-Hydrolases"/>
    <property type="match status" value="1"/>
</dbReference>
<feature type="domain" description="AB hydrolase-1" evidence="2">
    <location>
        <begin position="15"/>
        <end position="237"/>
    </location>
</feature>
<keyword evidence="1 3" id="KW-0378">Hydrolase</keyword>
<dbReference type="AlphaFoldDB" id="A2SIK8"/>
<dbReference type="InterPro" id="IPR000073">
    <property type="entry name" value="AB_hydrolase_1"/>
</dbReference>
<dbReference type="PRINTS" id="PR00111">
    <property type="entry name" value="ABHYDROLASE"/>
</dbReference>
<dbReference type="Gene3D" id="3.40.50.1820">
    <property type="entry name" value="alpha/beta hydrolase"/>
    <property type="match status" value="1"/>
</dbReference>
<sequence>MNQLAAVEGSGLHRVLVLHGWALDSGVWLASRALTDQAQFCYAYFDFPGYGVNRRQAPAASLDDMAAAALAAADSLGWSSFSVVGHSMGGATAMRVATMAPQRVRSVVAVTPASPGGTPLDADAYAHFQSAWADPATRIVKALSPGIAPVDLRNLSARNRATMNQVVWDAYLANWTSANFLTELKNYDGPVELLYGEDDPFVTPAYLSSTIAALPRHNLRCIAKAGHYPMVEQPASTVGLWEAALATSAR</sequence>
<dbReference type="KEGG" id="mpt:Mpe_A2442"/>
<proteinExistence type="predicted"/>
<reference evidence="3 4" key="1">
    <citation type="journal article" date="2007" name="J. Bacteriol.">
        <title>Whole-genome analysis of the methyl tert-butyl ether-degrading beta-proteobacterium Methylibium petroleiphilum PM1.</title>
        <authorList>
            <person name="Kane S.R."/>
            <person name="Chakicherla A.Y."/>
            <person name="Chain P.S.G."/>
            <person name="Schmidt R."/>
            <person name="Shin M.W."/>
            <person name="Legler T.C."/>
            <person name="Scow K.M."/>
            <person name="Larimer F.W."/>
            <person name="Lucas S.M."/>
            <person name="Richardson P.M."/>
            <person name="Hristova K.R."/>
        </authorList>
    </citation>
    <scope>NUCLEOTIDE SEQUENCE [LARGE SCALE GENOMIC DNA]</scope>
    <source>
        <strain evidence="4">ATCC BAA-1232 / LMG 22953 / PM1</strain>
    </source>
</reference>
<dbReference type="STRING" id="420662.Mpe_A2442"/>
<dbReference type="Pfam" id="PF12697">
    <property type="entry name" value="Abhydrolase_6"/>
    <property type="match status" value="1"/>
</dbReference>
<evidence type="ECO:0000259" key="2">
    <source>
        <dbReference type="Pfam" id="PF12697"/>
    </source>
</evidence>
<name>A2SIK8_METPP</name>
<evidence type="ECO:0000313" key="4">
    <source>
        <dbReference type="Proteomes" id="UP000000366"/>
    </source>
</evidence>
<dbReference type="PANTHER" id="PTHR43798">
    <property type="entry name" value="MONOACYLGLYCEROL LIPASE"/>
    <property type="match status" value="1"/>
</dbReference>
<evidence type="ECO:0000256" key="1">
    <source>
        <dbReference type="ARBA" id="ARBA00022801"/>
    </source>
</evidence>
<dbReference type="EMBL" id="CP000555">
    <property type="protein sequence ID" value="ABM95397.1"/>
    <property type="molecule type" value="Genomic_DNA"/>
</dbReference>
<dbReference type="GO" id="GO:0016020">
    <property type="term" value="C:membrane"/>
    <property type="evidence" value="ECO:0007669"/>
    <property type="project" value="TreeGrafter"/>
</dbReference>
<organism evidence="3 4">
    <name type="scientific">Methylibium petroleiphilum (strain ATCC BAA-1232 / LMG 22953 / PM1)</name>
    <dbReference type="NCBI Taxonomy" id="420662"/>
    <lineage>
        <taxon>Bacteria</taxon>
        <taxon>Pseudomonadati</taxon>
        <taxon>Pseudomonadota</taxon>
        <taxon>Betaproteobacteria</taxon>
        <taxon>Burkholderiales</taxon>
        <taxon>Sphaerotilaceae</taxon>
        <taxon>Methylibium</taxon>
    </lineage>
</organism>
<dbReference type="HOGENOM" id="CLU_020336_50_4_4"/>
<accession>A2SIK8</accession>
<keyword evidence="4" id="KW-1185">Reference proteome</keyword>
<gene>
    <name evidence="3" type="ordered locus">Mpe_A2442</name>
</gene>
<dbReference type="GO" id="GO:0016787">
    <property type="term" value="F:hydrolase activity"/>
    <property type="evidence" value="ECO:0007669"/>
    <property type="project" value="UniProtKB-KW"/>
</dbReference>
<dbReference type="InterPro" id="IPR050266">
    <property type="entry name" value="AB_hydrolase_sf"/>
</dbReference>